<keyword evidence="2" id="KW-1185">Reference proteome</keyword>
<sequence>MDLNLFKFPLYTGTAYVSAECKSCTLYGSKKKHTNIYQSDV</sequence>
<gene>
    <name evidence="1" type="ORF">SAMN05216192_13145</name>
</gene>
<dbReference type="AlphaFoldDB" id="A0A1G8Z2N0"/>
<dbReference type="STRING" id="1174501.SAMN05216192_13145"/>
<dbReference type="EMBL" id="FNDX01000031">
    <property type="protein sequence ID" value="SDK09253.1"/>
    <property type="molecule type" value="Genomic_DNA"/>
</dbReference>
<evidence type="ECO:0000313" key="1">
    <source>
        <dbReference type="EMBL" id="SDK09253.1"/>
    </source>
</evidence>
<reference evidence="2" key="1">
    <citation type="submission" date="2016-10" db="EMBL/GenBank/DDBJ databases">
        <authorList>
            <person name="Varghese N."/>
            <person name="Submissions S."/>
        </authorList>
    </citation>
    <scope>NUCLEOTIDE SEQUENCE [LARGE SCALE GENOMIC DNA]</scope>
    <source>
        <strain evidence="2">CGMCC 1.11012</strain>
    </source>
</reference>
<name>A0A1G8Z2N0_9BACL</name>
<organism evidence="1 2">
    <name type="scientific">Paenibacillus typhae</name>
    <dbReference type="NCBI Taxonomy" id="1174501"/>
    <lineage>
        <taxon>Bacteria</taxon>
        <taxon>Bacillati</taxon>
        <taxon>Bacillota</taxon>
        <taxon>Bacilli</taxon>
        <taxon>Bacillales</taxon>
        <taxon>Paenibacillaceae</taxon>
        <taxon>Paenibacillus</taxon>
    </lineage>
</organism>
<accession>A0A1G8Z2N0</accession>
<proteinExistence type="predicted"/>
<protein>
    <submittedName>
        <fullName evidence="1">Uncharacterized protein</fullName>
    </submittedName>
</protein>
<evidence type="ECO:0000313" key="2">
    <source>
        <dbReference type="Proteomes" id="UP000199050"/>
    </source>
</evidence>
<dbReference type="Proteomes" id="UP000199050">
    <property type="component" value="Unassembled WGS sequence"/>
</dbReference>